<dbReference type="RefSeq" id="WP_111352675.1">
    <property type="nucleotide sequence ID" value="NZ_QHHQ01000017.1"/>
</dbReference>
<accession>A0A8B2NNJ1</accession>
<feature type="region of interest" description="Disordered" evidence="1">
    <location>
        <begin position="394"/>
        <end position="434"/>
    </location>
</feature>
<comment type="caution">
    <text evidence="2">The sequence shown here is derived from an EMBL/GenBank/DDBJ whole genome shotgun (WGS) entry which is preliminary data.</text>
</comment>
<dbReference type="Proteomes" id="UP000249590">
    <property type="component" value="Unassembled WGS sequence"/>
</dbReference>
<evidence type="ECO:0000313" key="2">
    <source>
        <dbReference type="EMBL" id="RAH96063.1"/>
    </source>
</evidence>
<name>A0A8B2NNJ1_9HYPH</name>
<dbReference type="EMBL" id="QHHQ01000017">
    <property type="protein sequence ID" value="RAH96063.1"/>
    <property type="molecule type" value="Genomic_DNA"/>
</dbReference>
<dbReference type="AlphaFoldDB" id="A0A8B2NNJ1"/>
<proteinExistence type="predicted"/>
<evidence type="ECO:0000313" key="3">
    <source>
        <dbReference type="Proteomes" id="UP000249590"/>
    </source>
</evidence>
<sequence>MSRDVLILTPPQRQPYAPEILYSASEDDFAAGRDVLILSPRDEDPELTKQRAELEAEILRQRGEVSAEIDRLLADNHEGELDEQIARLGAALRLLDADLAAARYGSASTVAAMTVSMPAQADSLRQIADPAEARFQSGSLMAEVTLSALEHLSIFDMAERFTPEHFAQMSTAQLDAIRRRSDALLESGLHRAPQADRAVETALGEAGIDSDFFRQNRDRFAADAEEARRSGDRLDLARALILGGTNRAEAFRQAGRDDLAEAEEALRDEQIANARLIAREEAAREARLLGKTGKAAAEHIARREEERMTPILEQDQALRESYQAQGPETVGLHNQQQEELRRDDIEEAADQTQFAVAGDFTGFDIAAFGSAAPEQAKSTQAAINLAIEQAAQQFAASGQPTGGAKPDGEQPEAGEDVSPKTVAATAPEKPTRTV</sequence>
<keyword evidence="3" id="KW-1185">Reference proteome</keyword>
<gene>
    <name evidence="2" type="ORF">DLJ53_33485</name>
</gene>
<organism evidence="2 3">
    <name type="scientific">Acuticoccus sediminis</name>
    <dbReference type="NCBI Taxonomy" id="2184697"/>
    <lineage>
        <taxon>Bacteria</taxon>
        <taxon>Pseudomonadati</taxon>
        <taxon>Pseudomonadota</taxon>
        <taxon>Alphaproteobacteria</taxon>
        <taxon>Hyphomicrobiales</taxon>
        <taxon>Amorphaceae</taxon>
        <taxon>Acuticoccus</taxon>
    </lineage>
</organism>
<reference evidence="2 3" key="1">
    <citation type="submission" date="2018-05" db="EMBL/GenBank/DDBJ databases">
        <title>Acuticoccus sediminis sp. nov., isolated from deep-sea sediment of Indian Ocean.</title>
        <authorList>
            <person name="Liu X."/>
            <person name="Lai Q."/>
            <person name="Du Y."/>
            <person name="Sun F."/>
            <person name="Zhang X."/>
            <person name="Wang S."/>
            <person name="Shao Z."/>
        </authorList>
    </citation>
    <scope>NUCLEOTIDE SEQUENCE [LARGE SCALE GENOMIC DNA]</scope>
    <source>
        <strain evidence="2 3">PTG4-2</strain>
    </source>
</reference>
<evidence type="ECO:0000256" key="1">
    <source>
        <dbReference type="SAM" id="MobiDB-lite"/>
    </source>
</evidence>
<protein>
    <submittedName>
        <fullName evidence="2">Uncharacterized protein</fullName>
    </submittedName>
</protein>